<feature type="region of interest" description="Disordered" evidence="1">
    <location>
        <begin position="88"/>
        <end position="122"/>
    </location>
</feature>
<keyword evidence="3" id="KW-1185">Reference proteome</keyword>
<feature type="compositionally biased region" description="Low complexity" evidence="1">
    <location>
        <begin position="100"/>
        <end position="118"/>
    </location>
</feature>
<evidence type="ECO:0000256" key="1">
    <source>
        <dbReference type="SAM" id="MobiDB-lite"/>
    </source>
</evidence>
<organism evidence="2 3">
    <name type="scientific">Hibiscus sabdariffa</name>
    <name type="common">roselle</name>
    <dbReference type="NCBI Taxonomy" id="183260"/>
    <lineage>
        <taxon>Eukaryota</taxon>
        <taxon>Viridiplantae</taxon>
        <taxon>Streptophyta</taxon>
        <taxon>Embryophyta</taxon>
        <taxon>Tracheophyta</taxon>
        <taxon>Spermatophyta</taxon>
        <taxon>Magnoliopsida</taxon>
        <taxon>eudicotyledons</taxon>
        <taxon>Gunneridae</taxon>
        <taxon>Pentapetalae</taxon>
        <taxon>rosids</taxon>
        <taxon>malvids</taxon>
        <taxon>Malvales</taxon>
        <taxon>Malvaceae</taxon>
        <taxon>Malvoideae</taxon>
        <taxon>Hibiscus</taxon>
    </lineage>
</organism>
<comment type="caution">
    <text evidence="2">The sequence shown here is derived from an EMBL/GenBank/DDBJ whole genome shotgun (WGS) entry which is preliminary data.</text>
</comment>
<sequence>MASRQPAGSHQIGGRTTSFTVVSTAAWPRRWEQVGGATSAALLPVIGTVWARKTLASEAWRRQLVSVGRLRSLGLDFGVGVTYDGSSRGRQFHHRSTLQRGASATATATGGTSGAGRTVSTKSQSTAVETTVVLGFLG</sequence>
<accession>A0ABR2U539</accession>
<evidence type="ECO:0000313" key="2">
    <source>
        <dbReference type="EMBL" id="KAK9044724.1"/>
    </source>
</evidence>
<proteinExistence type="predicted"/>
<protein>
    <submittedName>
        <fullName evidence="2">Uncharacterized protein</fullName>
    </submittedName>
</protein>
<reference evidence="2 3" key="1">
    <citation type="journal article" date="2024" name="G3 (Bethesda)">
        <title>Genome assembly of Hibiscus sabdariffa L. provides insights into metabolisms of medicinal natural products.</title>
        <authorList>
            <person name="Kim T."/>
        </authorList>
    </citation>
    <scope>NUCLEOTIDE SEQUENCE [LARGE SCALE GENOMIC DNA]</scope>
    <source>
        <strain evidence="2">TK-2024</strain>
        <tissue evidence="2">Old leaves</tissue>
    </source>
</reference>
<gene>
    <name evidence="2" type="ORF">V6N11_058616</name>
</gene>
<dbReference type="EMBL" id="JBBPBN010000002">
    <property type="protein sequence ID" value="KAK9044724.1"/>
    <property type="molecule type" value="Genomic_DNA"/>
</dbReference>
<name>A0ABR2U539_9ROSI</name>
<dbReference type="Proteomes" id="UP001396334">
    <property type="component" value="Unassembled WGS sequence"/>
</dbReference>
<evidence type="ECO:0000313" key="3">
    <source>
        <dbReference type="Proteomes" id="UP001396334"/>
    </source>
</evidence>